<dbReference type="OrthoDB" id="5959318at2759"/>
<reference evidence="5" key="1">
    <citation type="submission" date="2025-08" db="UniProtKB">
        <authorList>
            <consortium name="RefSeq"/>
        </authorList>
    </citation>
    <scope>IDENTIFICATION</scope>
    <source>
        <tissue evidence="5">Tentacle</tissue>
    </source>
</reference>
<feature type="compositionally biased region" description="Low complexity" evidence="2">
    <location>
        <begin position="550"/>
        <end position="562"/>
    </location>
</feature>
<feature type="coiled-coil region" evidence="1">
    <location>
        <begin position="1050"/>
        <end position="1148"/>
    </location>
</feature>
<dbReference type="GeneID" id="116290569"/>
<dbReference type="InterPro" id="IPR037000">
    <property type="entry name" value="Ski_DNA-bd_sf"/>
</dbReference>
<feature type="domain" description="SKI/SNO/DAC" evidence="3">
    <location>
        <begin position="555"/>
        <end position="649"/>
    </location>
</feature>
<dbReference type="InParanoid" id="A0A6P8HLK1"/>
<name>A0A6P8HLK1_ACTTE</name>
<organism evidence="4 5">
    <name type="scientific">Actinia tenebrosa</name>
    <name type="common">Australian red waratah sea anemone</name>
    <dbReference type="NCBI Taxonomy" id="6105"/>
    <lineage>
        <taxon>Eukaryota</taxon>
        <taxon>Metazoa</taxon>
        <taxon>Cnidaria</taxon>
        <taxon>Anthozoa</taxon>
        <taxon>Hexacorallia</taxon>
        <taxon>Actiniaria</taxon>
        <taxon>Actiniidae</taxon>
        <taxon>Actinia</taxon>
    </lineage>
</organism>
<evidence type="ECO:0000313" key="5">
    <source>
        <dbReference type="RefSeq" id="XP_031553495.1"/>
    </source>
</evidence>
<evidence type="ECO:0000259" key="3">
    <source>
        <dbReference type="Pfam" id="PF02437"/>
    </source>
</evidence>
<keyword evidence="4" id="KW-1185">Reference proteome</keyword>
<dbReference type="Pfam" id="PF02437">
    <property type="entry name" value="Ski_Sno_DHD"/>
    <property type="match status" value="1"/>
</dbReference>
<dbReference type="Proteomes" id="UP000515163">
    <property type="component" value="Unplaced"/>
</dbReference>
<feature type="region of interest" description="Disordered" evidence="2">
    <location>
        <begin position="538"/>
        <end position="562"/>
    </location>
</feature>
<dbReference type="AlphaFoldDB" id="A0A6P8HLK1"/>
<sequence length="1167" mass="130190">MEEQNTSEDQSLDSIEALSGILSVVNALCRGKTENNDNENNDDGSSCNDGGDDNDDDDDDALGEIGEGKNCFLESEGQRVTHFTSDEIKDNNMSSRCDSLVDSDKQTQPLKRPAETQNPSQIHAKRNYTIDVPTYLLDETRIITFPDVYAAVRKACGNCSSLRGKINKLGIVAKRFHPWEMTRLKHVGAIGLDVKCCSYINSEEFIQIIQNYKDVESLSPEMFNFLSAVNLTCVATNKSLDEKVVKVESVLDSKSSRLTSSPLHTFIVDDEVVVCTVELQQVFEALFGKVFCVSLTKLGVFQKKFNPCQLDEVMDFVDIDESSVSSASFYVSKKDGERVFRYAEALFNVEQVTVRWMEPLKLTDSASLTDNESSDSNFQRFNTGSVAPLERAASSIPVFARNTSNVHCVPEISDRTKTETETDEGTVYCLPNILYSSSDDSPDASPQSNSLPREVMSDLCEVGEPSKKISPKNNTEDITALAKFQAEDSPSSSFSDENVRTDTTRDVNEKTKFLNMAGQNQVLEPCVNPSSTKILNQSASSSGLYHSNEEYPSSPDSETSSISELDSCSSIRTYQIDGNEVVCIPDIHKIVIHLYGQSVQVGYYLQRLQIPTQRFSTDHVKRLKALNALNSKATLCTYILKSDAQRLLKMYDVFCTESKIQQIQWSNPVSLEAFEGAIPYREEAPILPTESLKSKSADPIGVLKIPTFKIDGEVVVSVPDAHKVVQVLNGQSVQVRYNMDKLGIVKRKYSYSQVYQLRAISDLKRPSMCTFITKADADKLLAHYLTAENVSRLNYIHWLPPVQLEELNGTRSDGVSTVQDVGNTGRRLPVMINSTETVVSDGQSAESNLEQKSFNYKRTSDVSKDMETFLKEQRASQFSALPLTSKNNESTFTPSSVAQNNKTAVHLSSEYHHQNYTKQGLEVVTLDSRMDENPSSTSPAMPDTCIQGTTRDHSSSGPLETATDSPRYGPLLSGADVRDSRNTYDQPAGSAYSTCNKTCAISTVTVTKPCSQNTSDITDDYRRLVSTHSNPGEKRLQEECKDKDSSGLEIKRLKAEKDDIAATLERKETEMKILHDAYQQQVACERENRIKVEKEAAELRASNEELKKNLQRKESEMKILHDSYQYQIRKERQRREELENELTDLRGSVAFASGVAVSDSHIKQEKF</sequence>
<protein>
    <submittedName>
        <fullName evidence="5">Uncharacterized protein LOC116290569</fullName>
    </submittedName>
</protein>
<dbReference type="SUPFAM" id="SSF46955">
    <property type="entry name" value="Putative DNA-binding domain"/>
    <property type="match status" value="1"/>
</dbReference>
<feature type="region of interest" description="Disordered" evidence="2">
    <location>
        <begin position="32"/>
        <end position="65"/>
    </location>
</feature>
<evidence type="ECO:0000256" key="2">
    <source>
        <dbReference type="SAM" id="MobiDB-lite"/>
    </source>
</evidence>
<feature type="region of interest" description="Disordered" evidence="2">
    <location>
        <begin position="929"/>
        <end position="990"/>
    </location>
</feature>
<dbReference type="KEGG" id="aten:116290569"/>
<dbReference type="InterPro" id="IPR009061">
    <property type="entry name" value="DNA-bd_dom_put_sf"/>
</dbReference>
<proteinExistence type="predicted"/>
<feature type="region of interest" description="Disordered" evidence="2">
    <location>
        <begin position="484"/>
        <end position="506"/>
    </location>
</feature>
<dbReference type="Gene3D" id="3.10.260.20">
    <property type="entry name" value="Ski"/>
    <property type="match status" value="3"/>
</dbReference>
<feature type="compositionally biased region" description="Basic and acidic residues" evidence="2">
    <location>
        <begin position="497"/>
        <end position="506"/>
    </location>
</feature>
<evidence type="ECO:0000313" key="4">
    <source>
        <dbReference type="Proteomes" id="UP000515163"/>
    </source>
</evidence>
<feature type="compositionally biased region" description="Polar residues" evidence="2">
    <location>
        <begin position="955"/>
        <end position="964"/>
    </location>
</feature>
<feature type="region of interest" description="Disordered" evidence="2">
    <location>
        <begin position="82"/>
        <end position="119"/>
    </location>
</feature>
<accession>A0A6P8HLK1</accession>
<keyword evidence="1" id="KW-0175">Coiled coil</keyword>
<feature type="compositionally biased region" description="Acidic residues" evidence="2">
    <location>
        <begin position="50"/>
        <end position="62"/>
    </location>
</feature>
<evidence type="ECO:0000256" key="1">
    <source>
        <dbReference type="SAM" id="Coils"/>
    </source>
</evidence>
<gene>
    <name evidence="5" type="primary">LOC116290569</name>
</gene>
<dbReference type="InterPro" id="IPR003380">
    <property type="entry name" value="SKI/SNO/DAC"/>
</dbReference>
<dbReference type="RefSeq" id="XP_031553495.1">
    <property type="nucleotide sequence ID" value="XM_031697635.1"/>
</dbReference>